<proteinExistence type="predicted"/>
<organism evidence="2 3">
    <name type="scientific">Zizania palustris</name>
    <name type="common">Northern wild rice</name>
    <dbReference type="NCBI Taxonomy" id="103762"/>
    <lineage>
        <taxon>Eukaryota</taxon>
        <taxon>Viridiplantae</taxon>
        <taxon>Streptophyta</taxon>
        <taxon>Embryophyta</taxon>
        <taxon>Tracheophyta</taxon>
        <taxon>Spermatophyta</taxon>
        <taxon>Magnoliopsida</taxon>
        <taxon>Liliopsida</taxon>
        <taxon>Poales</taxon>
        <taxon>Poaceae</taxon>
        <taxon>BOP clade</taxon>
        <taxon>Oryzoideae</taxon>
        <taxon>Oryzeae</taxon>
        <taxon>Zizaniinae</taxon>
        <taxon>Zizania</taxon>
    </lineage>
</organism>
<name>A0A8J5WU45_ZIZPA</name>
<dbReference type="EMBL" id="JAAALK010000080">
    <property type="protein sequence ID" value="KAG8094807.1"/>
    <property type="molecule type" value="Genomic_DNA"/>
</dbReference>
<protein>
    <submittedName>
        <fullName evidence="2">Uncharacterized protein</fullName>
    </submittedName>
</protein>
<feature type="region of interest" description="Disordered" evidence="1">
    <location>
        <begin position="41"/>
        <end position="93"/>
    </location>
</feature>
<evidence type="ECO:0000313" key="3">
    <source>
        <dbReference type="Proteomes" id="UP000729402"/>
    </source>
</evidence>
<evidence type="ECO:0000256" key="1">
    <source>
        <dbReference type="SAM" id="MobiDB-lite"/>
    </source>
</evidence>
<dbReference type="Proteomes" id="UP000729402">
    <property type="component" value="Unassembled WGS sequence"/>
</dbReference>
<reference evidence="2" key="2">
    <citation type="submission" date="2021-02" db="EMBL/GenBank/DDBJ databases">
        <authorList>
            <person name="Kimball J.A."/>
            <person name="Haas M.W."/>
            <person name="Macchietto M."/>
            <person name="Kono T."/>
            <person name="Duquette J."/>
            <person name="Shao M."/>
        </authorList>
    </citation>
    <scope>NUCLEOTIDE SEQUENCE</scope>
    <source>
        <tissue evidence="2">Fresh leaf tissue</tissue>
    </source>
</reference>
<reference evidence="2" key="1">
    <citation type="journal article" date="2021" name="bioRxiv">
        <title>Whole Genome Assembly and Annotation of Northern Wild Rice, Zizania palustris L., Supports a Whole Genome Duplication in the Zizania Genus.</title>
        <authorList>
            <person name="Haas M."/>
            <person name="Kono T."/>
            <person name="Macchietto M."/>
            <person name="Millas R."/>
            <person name="McGilp L."/>
            <person name="Shao M."/>
            <person name="Duquette J."/>
            <person name="Hirsch C.N."/>
            <person name="Kimball J."/>
        </authorList>
    </citation>
    <scope>NUCLEOTIDE SEQUENCE</scope>
    <source>
        <tissue evidence="2">Fresh leaf tissue</tissue>
    </source>
</reference>
<evidence type="ECO:0000313" key="2">
    <source>
        <dbReference type="EMBL" id="KAG8094807.1"/>
    </source>
</evidence>
<accession>A0A8J5WU45</accession>
<comment type="caution">
    <text evidence="2">The sequence shown here is derived from an EMBL/GenBank/DDBJ whole genome shotgun (WGS) entry which is preliminary data.</text>
</comment>
<gene>
    <name evidence="2" type="ORF">GUJ93_ZPchr0012g20434</name>
</gene>
<dbReference type="AlphaFoldDB" id="A0A8J5WU45"/>
<keyword evidence="3" id="KW-1185">Reference proteome</keyword>
<sequence>MASPSHRLEPLVTPRVPGDVVWRDRVRRKVARGKRRERWLAEWRPSGKKKGLLPSAPETQKSRKKKRLLASCPARDEDPDRRRRARVMEISTC</sequence>